<gene>
    <name evidence="7" type="ORF">MOP44_20255</name>
</gene>
<feature type="transmembrane region" description="Helical" evidence="5">
    <location>
        <begin position="116"/>
        <end position="133"/>
    </location>
</feature>
<feature type="transmembrane region" description="Helical" evidence="5">
    <location>
        <begin position="222"/>
        <end position="240"/>
    </location>
</feature>
<dbReference type="PANTHER" id="PTHR37422:SF13">
    <property type="entry name" value="LIPOPOLYSACCHARIDE BIOSYNTHESIS PROTEIN PA4999-RELATED"/>
    <property type="match status" value="1"/>
</dbReference>
<dbReference type="InterPro" id="IPR051533">
    <property type="entry name" value="WaaL-like"/>
</dbReference>
<feature type="transmembrane region" description="Helical" evidence="5">
    <location>
        <begin position="31"/>
        <end position="49"/>
    </location>
</feature>
<feature type="domain" description="O-antigen ligase-related" evidence="6">
    <location>
        <begin position="187"/>
        <end position="317"/>
    </location>
</feature>
<dbReference type="GO" id="GO:0016020">
    <property type="term" value="C:membrane"/>
    <property type="evidence" value="ECO:0007669"/>
    <property type="project" value="UniProtKB-SubCell"/>
</dbReference>
<organism evidence="7 8">
    <name type="scientific">Occallatibacter riparius</name>
    <dbReference type="NCBI Taxonomy" id="1002689"/>
    <lineage>
        <taxon>Bacteria</taxon>
        <taxon>Pseudomonadati</taxon>
        <taxon>Acidobacteriota</taxon>
        <taxon>Terriglobia</taxon>
        <taxon>Terriglobales</taxon>
        <taxon>Acidobacteriaceae</taxon>
        <taxon>Occallatibacter</taxon>
    </lineage>
</organism>
<dbReference type="GO" id="GO:0016874">
    <property type="term" value="F:ligase activity"/>
    <property type="evidence" value="ECO:0007669"/>
    <property type="project" value="UniProtKB-KW"/>
</dbReference>
<dbReference type="Proteomes" id="UP001059380">
    <property type="component" value="Chromosome"/>
</dbReference>
<feature type="transmembrane region" description="Helical" evidence="5">
    <location>
        <begin position="176"/>
        <end position="193"/>
    </location>
</feature>
<dbReference type="PANTHER" id="PTHR37422">
    <property type="entry name" value="TEICHURONIC ACID BIOSYNTHESIS PROTEIN TUAE"/>
    <property type="match status" value="1"/>
</dbReference>
<evidence type="ECO:0000313" key="8">
    <source>
        <dbReference type="Proteomes" id="UP001059380"/>
    </source>
</evidence>
<evidence type="ECO:0000256" key="2">
    <source>
        <dbReference type="ARBA" id="ARBA00022692"/>
    </source>
</evidence>
<feature type="transmembrane region" description="Helical" evidence="5">
    <location>
        <begin position="273"/>
        <end position="294"/>
    </location>
</feature>
<keyword evidence="2 5" id="KW-0812">Transmembrane</keyword>
<protein>
    <submittedName>
        <fullName evidence="7">O-antigen ligase family protein</fullName>
    </submittedName>
</protein>
<keyword evidence="8" id="KW-1185">Reference proteome</keyword>
<comment type="subcellular location">
    <subcellularLocation>
        <location evidence="1">Membrane</location>
        <topology evidence="1">Multi-pass membrane protein</topology>
    </subcellularLocation>
</comment>
<keyword evidence="4 5" id="KW-0472">Membrane</keyword>
<evidence type="ECO:0000256" key="4">
    <source>
        <dbReference type="ARBA" id="ARBA00023136"/>
    </source>
</evidence>
<dbReference type="InterPro" id="IPR007016">
    <property type="entry name" value="O-antigen_ligase-rel_domated"/>
</dbReference>
<evidence type="ECO:0000256" key="3">
    <source>
        <dbReference type="ARBA" id="ARBA00022989"/>
    </source>
</evidence>
<feature type="transmembrane region" description="Helical" evidence="5">
    <location>
        <begin position="306"/>
        <end position="332"/>
    </location>
</feature>
<sequence length="405" mass="43504">MRRLARALLLLAAFTIPWEYSLDFGPPLGNIARLAIIAVFLAMITAILQAGTMRKPGPLQILVLLLFLWFCCGCFWTIDRAETLHHLRGYIQEFILVWLVWELVDSPENLLDLLRAYLAGAFVLAAVTVGSFLLSSSADQVRFFAENQDPNDVARFLDLAFPLAALLFGSESRWPGKLLAATYVPFGILAVLLTASRSGFLEALIALTGSAVLILHNHRRAFTLGFYALPAVLAAIWFAVPRQTLERLATIPGELTQRDLNQRWEIWAAGWQAFVHAPLLGSGAGSFVAAAGLAPIDTAHNTALALLVEGGIVAILIATAIVITTASCALALAGTLRLATGTALLTLLVGSIVATVHENRATWLLLGIVALAARLHAESPKALLHIFPTSLPGRATTVAGLVTQE</sequence>
<keyword evidence="3 5" id="KW-1133">Transmembrane helix</keyword>
<keyword evidence="7" id="KW-0436">Ligase</keyword>
<dbReference type="Pfam" id="PF04932">
    <property type="entry name" value="Wzy_C"/>
    <property type="match status" value="1"/>
</dbReference>
<accession>A0A9J7BM98</accession>
<dbReference type="EMBL" id="CP093313">
    <property type="protein sequence ID" value="UWZ82890.1"/>
    <property type="molecule type" value="Genomic_DNA"/>
</dbReference>
<feature type="transmembrane region" description="Helical" evidence="5">
    <location>
        <begin position="61"/>
        <end position="78"/>
    </location>
</feature>
<evidence type="ECO:0000259" key="6">
    <source>
        <dbReference type="Pfam" id="PF04932"/>
    </source>
</evidence>
<evidence type="ECO:0000256" key="5">
    <source>
        <dbReference type="SAM" id="Phobius"/>
    </source>
</evidence>
<name>A0A9J7BM98_9BACT</name>
<evidence type="ECO:0000256" key="1">
    <source>
        <dbReference type="ARBA" id="ARBA00004141"/>
    </source>
</evidence>
<proteinExistence type="predicted"/>
<dbReference type="KEGG" id="orp:MOP44_20255"/>
<evidence type="ECO:0000313" key="7">
    <source>
        <dbReference type="EMBL" id="UWZ82890.1"/>
    </source>
</evidence>
<reference evidence="7" key="1">
    <citation type="submission" date="2021-04" db="EMBL/GenBank/DDBJ databases">
        <title>Phylogenetic analysis of Acidobacteriaceae.</title>
        <authorList>
            <person name="Qiu L."/>
            <person name="Zhang Q."/>
        </authorList>
    </citation>
    <scope>NUCLEOTIDE SEQUENCE</scope>
    <source>
        <strain evidence="7">DSM 25168</strain>
    </source>
</reference>
<dbReference type="AlphaFoldDB" id="A0A9J7BM98"/>
<dbReference type="RefSeq" id="WP_260792224.1">
    <property type="nucleotide sequence ID" value="NZ_CP093313.1"/>
</dbReference>